<organism evidence="1 2">
    <name type="scientific">Stenotrophomonas maltophilia</name>
    <name type="common">Pseudomonas maltophilia</name>
    <name type="synonym">Xanthomonas maltophilia</name>
    <dbReference type="NCBI Taxonomy" id="40324"/>
    <lineage>
        <taxon>Bacteria</taxon>
        <taxon>Pseudomonadati</taxon>
        <taxon>Pseudomonadota</taxon>
        <taxon>Gammaproteobacteria</taxon>
        <taxon>Lysobacterales</taxon>
        <taxon>Lysobacteraceae</taxon>
        <taxon>Stenotrophomonas</taxon>
        <taxon>Stenotrophomonas maltophilia group</taxon>
    </lineage>
</organism>
<evidence type="ECO:0000313" key="2">
    <source>
        <dbReference type="Proteomes" id="UP000487117"/>
    </source>
</evidence>
<reference evidence="2" key="1">
    <citation type="journal article" date="2020" name="MBio">
        <title>Horizontal gene transfer to a defensive symbiont with a reduced genome amongst a multipartite beetle microbiome.</title>
        <authorList>
            <person name="Waterworth S.C."/>
            <person name="Florez L.V."/>
            <person name="Rees E.R."/>
            <person name="Hertweck C."/>
            <person name="Kaltenpoth M."/>
            <person name="Kwan J.C."/>
        </authorList>
    </citation>
    <scope>NUCLEOTIDE SEQUENCE [LARGE SCALE GENOMIC DNA]</scope>
</reference>
<dbReference type="EMBL" id="WNDS01000003">
    <property type="protein sequence ID" value="KAF1015137.1"/>
    <property type="molecule type" value="Genomic_DNA"/>
</dbReference>
<comment type="caution">
    <text evidence="1">The sequence shown here is derived from an EMBL/GenBank/DDBJ whole genome shotgun (WGS) entry which is preliminary data.</text>
</comment>
<protein>
    <submittedName>
        <fullName evidence="1">Uncharacterized protein</fullName>
    </submittedName>
</protein>
<dbReference type="AlphaFoldDB" id="A0A7V8JLT3"/>
<evidence type="ECO:0000313" key="1">
    <source>
        <dbReference type="EMBL" id="KAF1015137.1"/>
    </source>
</evidence>
<dbReference type="Proteomes" id="UP000487117">
    <property type="component" value="Unassembled WGS sequence"/>
</dbReference>
<sequence>MESGGDLAVAHAWIVRRLVAEYRQHTGAPVDEAAADLQRCGHDVERALVLWQRRHPAPPLPPLERIAQGHPLAAELAAQDDLRRFVHVLPGAHGAFEVRLVTHAVRLTETAYGFDYDLAMHDPLTRVERRFADGMGALAILLQQHGIDHAGLRDVDDFDSCLLHSPIDAYL</sequence>
<proteinExistence type="predicted"/>
<gene>
    <name evidence="1" type="ORF">GAK31_02627</name>
</gene>
<accession>A0A7V8JLT3</accession>
<name>A0A7V8JLT3_STEMA</name>